<reference evidence="5" key="3">
    <citation type="submission" date="2020-12" db="UniProtKB">
        <authorList>
            <consortium name="EnsemblPlants"/>
        </authorList>
    </citation>
    <scope>IDENTIFICATION</scope>
</reference>
<dbReference type="PANTHER" id="PTHR22691">
    <property type="entry name" value="YEAST SPT2-RELATED"/>
    <property type="match status" value="1"/>
</dbReference>
<dbReference type="HOGENOM" id="CLU_790832_0_0_1"/>
<accession>A9S5E9</accession>
<organism evidence="4">
    <name type="scientific">Physcomitrium patens</name>
    <name type="common">Spreading-leaved earth moss</name>
    <name type="synonym">Physcomitrella patens</name>
    <dbReference type="NCBI Taxonomy" id="3218"/>
    <lineage>
        <taxon>Eukaryota</taxon>
        <taxon>Viridiplantae</taxon>
        <taxon>Streptophyta</taxon>
        <taxon>Embryophyta</taxon>
        <taxon>Bryophyta</taxon>
        <taxon>Bryophytina</taxon>
        <taxon>Bryopsida</taxon>
        <taxon>Funariidae</taxon>
        <taxon>Funariales</taxon>
        <taxon>Funariaceae</taxon>
        <taxon>Physcomitrium</taxon>
    </lineage>
</organism>
<feature type="compositionally biased region" description="Basic and acidic residues" evidence="3">
    <location>
        <begin position="151"/>
        <end position="168"/>
    </location>
</feature>
<feature type="compositionally biased region" description="Basic and acidic residues" evidence="3">
    <location>
        <begin position="347"/>
        <end position="356"/>
    </location>
</feature>
<proteinExistence type="inferred from homology"/>
<evidence type="ECO:0000313" key="6">
    <source>
        <dbReference type="Proteomes" id="UP000006727"/>
    </source>
</evidence>
<feature type="region of interest" description="Disordered" evidence="3">
    <location>
        <begin position="285"/>
        <end position="481"/>
    </location>
</feature>
<dbReference type="Pfam" id="PF08243">
    <property type="entry name" value="SPT2"/>
    <property type="match status" value="1"/>
</dbReference>
<dbReference type="EnsemblPlants" id="Pp3c23_19000V3.2">
    <property type="protein sequence ID" value="Pp3c23_19000V3.2"/>
    <property type="gene ID" value="Pp3c23_19000"/>
</dbReference>
<keyword evidence="6" id="KW-1185">Reference proteome</keyword>
<dbReference type="GO" id="GO:0042393">
    <property type="term" value="F:histone binding"/>
    <property type="evidence" value="ECO:0000318"/>
    <property type="project" value="GO_Central"/>
</dbReference>
<name>A9S5E9_PHYPA</name>
<dbReference type="AlphaFoldDB" id="A9S5E9"/>
<feature type="region of interest" description="Disordered" evidence="3">
    <location>
        <begin position="141"/>
        <end position="194"/>
    </location>
</feature>
<gene>
    <name evidence="4" type="ORF">PHYPA_028288</name>
</gene>
<sequence>MSWRDEKADHLQKSRDFSLFHDDDAWGSRDIQRKKGKDDGVSENQEARDRLLRLKALQKQRANKQKEQYVESPSPERGNRYERQDLERNPRPSGSNRPPAKDNFGSFFGKVEKVVAERVVDEKRAREIAAREARIAEAEKAAKVRANSRNELSKVSRDGRGSAEDLTKHMSVGTFARKPRAASNSAVRPGSGQVLKASASITRYDGEKSVGRNVAPLRVGLASKSGLDERPPYRGVPSKLLVSSDRSKSDGQERAKSVGPKVTNHERAVPQNSWSMKQLLLTKAMQTSVQRTSQSGNGTVREKMVQKSTMKSWALQSVQEGNGSDTSRMKKNIGEAGKKVGTGVMWDDGRRVERSKHGVPPSESEMTGLVAGGPRSGASGGGRIAPASVNGLKRKRNDCEDRRKAIGAPPRGPVTDEATRRKPVGNECIERKSSDELRRRKKLSEEPMESKPAAAKEKKRPWEPESDYESDSDDGGGVRASGYSSIIQKLFRYNPNKYKDLDDEDVKNMEASFRHIQVEE</sequence>
<dbReference type="GO" id="GO:0006360">
    <property type="term" value="P:transcription by RNA polymerase I"/>
    <property type="evidence" value="ECO:0000318"/>
    <property type="project" value="GO_Central"/>
</dbReference>
<evidence type="ECO:0000313" key="5">
    <source>
        <dbReference type="EnsemblPlants" id="Pp3c23_19000V3.1"/>
    </source>
</evidence>
<dbReference type="EMBL" id="ABEU02000023">
    <property type="protein sequence ID" value="PNR29594.1"/>
    <property type="molecule type" value="Genomic_DNA"/>
</dbReference>
<feature type="region of interest" description="Disordered" evidence="3">
    <location>
        <begin position="222"/>
        <end position="273"/>
    </location>
</feature>
<dbReference type="PaxDb" id="3218-PP1S49_193V6.1"/>
<feature type="compositionally biased region" description="Basic and acidic residues" evidence="3">
    <location>
        <begin position="428"/>
        <end position="463"/>
    </location>
</feature>
<keyword evidence="2" id="KW-0175">Coiled coil</keyword>
<evidence type="ECO:0000256" key="3">
    <source>
        <dbReference type="SAM" id="MobiDB-lite"/>
    </source>
</evidence>
<dbReference type="InParanoid" id="A9S5E9"/>
<dbReference type="Gramene" id="Pp3c23_19000V3.1">
    <property type="protein sequence ID" value="Pp3c23_19000V3.1"/>
    <property type="gene ID" value="Pp3c23_19000"/>
</dbReference>
<dbReference type="Proteomes" id="UP000006727">
    <property type="component" value="Chromosome 23"/>
</dbReference>
<dbReference type="Gramene" id="Pp3c23_19000V3.2">
    <property type="protein sequence ID" value="Pp3c23_19000V3.2"/>
    <property type="gene ID" value="Pp3c23_19000"/>
</dbReference>
<dbReference type="GO" id="GO:0003677">
    <property type="term" value="F:DNA binding"/>
    <property type="evidence" value="ECO:0000318"/>
    <property type="project" value="GO_Central"/>
</dbReference>
<evidence type="ECO:0000256" key="1">
    <source>
        <dbReference type="ARBA" id="ARBA00006461"/>
    </source>
</evidence>
<feature type="compositionally biased region" description="Polar residues" evidence="3">
    <location>
        <begin position="306"/>
        <end position="326"/>
    </location>
</feature>
<reference evidence="4 6" key="2">
    <citation type="journal article" date="2018" name="Plant J.">
        <title>The Physcomitrella patens chromosome-scale assembly reveals moss genome structure and evolution.</title>
        <authorList>
            <person name="Lang D."/>
            <person name="Ullrich K.K."/>
            <person name="Murat F."/>
            <person name="Fuchs J."/>
            <person name="Jenkins J."/>
            <person name="Haas F.B."/>
            <person name="Piednoel M."/>
            <person name="Gundlach H."/>
            <person name="Van Bel M."/>
            <person name="Meyberg R."/>
            <person name="Vives C."/>
            <person name="Morata J."/>
            <person name="Symeonidi A."/>
            <person name="Hiss M."/>
            <person name="Muchero W."/>
            <person name="Kamisugi Y."/>
            <person name="Saleh O."/>
            <person name="Blanc G."/>
            <person name="Decker E.L."/>
            <person name="van Gessel N."/>
            <person name="Grimwood J."/>
            <person name="Hayes R.D."/>
            <person name="Graham S.W."/>
            <person name="Gunter L.E."/>
            <person name="McDaniel S.F."/>
            <person name="Hoernstein S.N.W."/>
            <person name="Larsson A."/>
            <person name="Li F.W."/>
            <person name="Perroud P.F."/>
            <person name="Phillips J."/>
            <person name="Ranjan P."/>
            <person name="Rokshar D.S."/>
            <person name="Rothfels C.J."/>
            <person name="Schneider L."/>
            <person name="Shu S."/>
            <person name="Stevenson D.W."/>
            <person name="Thummler F."/>
            <person name="Tillich M."/>
            <person name="Villarreal Aguilar J.C."/>
            <person name="Widiez T."/>
            <person name="Wong G.K."/>
            <person name="Wymore A."/>
            <person name="Zhang Y."/>
            <person name="Zimmer A.D."/>
            <person name="Quatrano R.S."/>
            <person name="Mayer K.F.X."/>
            <person name="Goodstein D."/>
            <person name="Casacuberta J.M."/>
            <person name="Vandepoele K."/>
            <person name="Reski R."/>
            <person name="Cuming A.C."/>
            <person name="Tuskan G.A."/>
            <person name="Maumus F."/>
            <person name="Salse J."/>
            <person name="Schmutz J."/>
            <person name="Rensing S.A."/>
        </authorList>
    </citation>
    <scope>NUCLEOTIDE SEQUENCE [LARGE SCALE GENOMIC DNA]</scope>
    <source>
        <strain evidence="5 6">cv. Gransden 2004</strain>
    </source>
</reference>
<feature type="region of interest" description="Disordered" evidence="3">
    <location>
        <begin position="1"/>
        <end position="107"/>
    </location>
</feature>
<dbReference type="GO" id="GO:0006334">
    <property type="term" value="P:nucleosome assembly"/>
    <property type="evidence" value="ECO:0000318"/>
    <property type="project" value="GO_Central"/>
</dbReference>
<feature type="compositionally biased region" description="Gly residues" evidence="3">
    <location>
        <begin position="370"/>
        <end position="383"/>
    </location>
</feature>
<evidence type="ECO:0000313" key="4">
    <source>
        <dbReference type="EMBL" id="PNR29594.1"/>
    </source>
</evidence>
<dbReference type="GO" id="GO:0005730">
    <property type="term" value="C:nucleolus"/>
    <property type="evidence" value="ECO:0000318"/>
    <property type="project" value="GO_Central"/>
</dbReference>
<evidence type="ECO:0000256" key="2">
    <source>
        <dbReference type="ARBA" id="ARBA00023054"/>
    </source>
</evidence>
<dbReference type="EnsemblPlants" id="Pp3c23_19000V3.1">
    <property type="protein sequence ID" value="Pp3c23_19000V3.1"/>
    <property type="gene ID" value="Pp3c23_19000"/>
</dbReference>
<reference evidence="4 6" key="1">
    <citation type="journal article" date="2008" name="Science">
        <title>The Physcomitrella genome reveals evolutionary insights into the conquest of land by plants.</title>
        <authorList>
            <person name="Rensing S."/>
            <person name="Lang D."/>
            <person name="Zimmer A."/>
            <person name="Terry A."/>
            <person name="Salamov A."/>
            <person name="Shapiro H."/>
            <person name="Nishiyama T."/>
            <person name="Perroud P.-F."/>
            <person name="Lindquist E."/>
            <person name="Kamisugi Y."/>
            <person name="Tanahashi T."/>
            <person name="Sakakibara K."/>
            <person name="Fujita T."/>
            <person name="Oishi K."/>
            <person name="Shin-I T."/>
            <person name="Kuroki Y."/>
            <person name="Toyoda A."/>
            <person name="Suzuki Y."/>
            <person name="Hashimoto A."/>
            <person name="Yamaguchi K."/>
            <person name="Sugano A."/>
            <person name="Kohara Y."/>
            <person name="Fujiyama A."/>
            <person name="Anterola A."/>
            <person name="Aoki S."/>
            <person name="Ashton N."/>
            <person name="Barbazuk W.B."/>
            <person name="Barker E."/>
            <person name="Bennetzen J."/>
            <person name="Bezanilla M."/>
            <person name="Blankenship R."/>
            <person name="Cho S.H."/>
            <person name="Dutcher S."/>
            <person name="Estelle M."/>
            <person name="Fawcett J.A."/>
            <person name="Gundlach H."/>
            <person name="Hanada K."/>
            <person name="Heyl A."/>
            <person name="Hicks K.A."/>
            <person name="Hugh J."/>
            <person name="Lohr M."/>
            <person name="Mayer K."/>
            <person name="Melkozernov A."/>
            <person name="Murata T."/>
            <person name="Nelson D."/>
            <person name="Pils B."/>
            <person name="Prigge M."/>
            <person name="Reiss B."/>
            <person name="Renner T."/>
            <person name="Rombauts S."/>
            <person name="Rushton P."/>
            <person name="Sanderfoot A."/>
            <person name="Schween G."/>
            <person name="Shiu S.-H."/>
            <person name="Stueber K."/>
            <person name="Theodoulou F.L."/>
            <person name="Tu H."/>
            <person name="Van de Peer Y."/>
            <person name="Verrier P.J."/>
            <person name="Waters E."/>
            <person name="Wood A."/>
            <person name="Yang L."/>
            <person name="Cove D."/>
            <person name="Cuming A."/>
            <person name="Hasebe M."/>
            <person name="Lucas S."/>
            <person name="Mishler D.B."/>
            <person name="Reski R."/>
            <person name="Grigoriev I."/>
            <person name="Quatrano R.S."/>
            <person name="Boore J.L."/>
        </authorList>
    </citation>
    <scope>NUCLEOTIDE SEQUENCE [LARGE SCALE GENOMIC DNA]</scope>
    <source>
        <strain evidence="5 6">cv. Gransden 2004</strain>
    </source>
</reference>
<dbReference type="InterPro" id="IPR013256">
    <property type="entry name" value="Chromatin_SPT2"/>
</dbReference>
<feature type="compositionally biased region" description="Basic and acidic residues" evidence="3">
    <location>
        <begin position="245"/>
        <end position="256"/>
    </location>
</feature>
<feature type="compositionally biased region" description="Basic and acidic residues" evidence="3">
    <location>
        <begin position="77"/>
        <end position="90"/>
    </location>
</feature>
<dbReference type="PANTHER" id="PTHR22691:SF8">
    <property type="entry name" value="PROTEIN SPT2 HOMOLOG"/>
    <property type="match status" value="1"/>
</dbReference>
<evidence type="ECO:0008006" key="7">
    <source>
        <dbReference type="Google" id="ProtNLM"/>
    </source>
</evidence>
<feature type="compositionally biased region" description="Polar residues" evidence="3">
    <location>
        <begin position="285"/>
        <end position="298"/>
    </location>
</feature>
<protein>
    <recommendedName>
        <fullName evidence="7">SPT2 chromatin protein</fullName>
    </recommendedName>
</protein>
<comment type="similarity">
    <text evidence="1">Belongs to the SPT2 family.</text>
</comment>
<feature type="compositionally biased region" description="Acidic residues" evidence="3">
    <location>
        <begin position="464"/>
        <end position="474"/>
    </location>
</feature>
<feature type="compositionally biased region" description="Basic and acidic residues" evidence="3">
    <location>
        <begin position="1"/>
        <end position="52"/>
    </location>
</feature>